<dbReference type="KEGG" id="glt:GlitD10_0753"/>
<name>A0A1J0AAV4_9CYAN</name>
<evidence type="ECO:0000313" key="2">
    <source>
        <dbReference type="EMBL" id="APB33067.1"/>
    </source>
</evidence>
<dbReference type="Gene3D" id="1.10.3460.10">
    <property type="entry name" value="Chlorophyll a/b binding protein domain"/>
    <property type="match status" value="1"/>
</dbReference>
<proteinExistence type="predicted"/>
<dbReference type="SUPFAM" id="SSF103511">
    <property type="entry name" value="Chlorophyll a-b binding protein"/>
    <property type="match status" value="1"/>
</dbReference>
<keyword evidence="1" id="KW-0472">Membrane</keyword>
<dbReference type="Proteomes" id="UP000180235">
    <property type="component" value="Chromosome"/>
</dbReference>
<keyword evidence="1" id="KW-0812">Transmembrane</keyword>
<keyword evidence="2" id="KW-0456">Lyase</keyword>
<feature type="transmembrane region" description="Helical" evidence="1">
    <location>
        <begin position="51"/>
        <end position="74"/>
    </location>
</feature>
<keyword evidence="3" id="KW-1185">Reference proteome</keyword>
<evidence type="ECO:0000256" key="1">
    <source>
        <dbReference type="SAM" id="Phobius"/>
    </source>
</evidence>
<dbReference type="InterPro" id="IPR048028">
    <property type="entry name" value="Psb34-like"/>
</dbReference>
<keyword evidence="1" id="KW-1133">Transmembrane helix</keyword>
<dbReference type="STRING" id="1188229.GlitD10_0753"/>
<gene>
    <name evidence="2" type="ORF">GlitD10_0753</name>
</gene>
<accession>A0A1J0AAV4</accession>
<sequence length="78" mass="8709">MTTKQEALRPRSYTVEDGGRLNNFAIEPKMYVDEESRIGFTQYAERLNGRLAMIGFISLIATELLTGKGLVALLTSLQ</sequence>
<reference evidence="2 3" key="1">
    <citation type="submission" date="2016-10" db="EMBL/GenBank/DDBJ databases">
        <title>Description of Gloeomargarita lithophora gen. nov., sp. nov., a thylakoid-bearing basal-branching cyanobacterium with intracellular carbonates, and proposal for Gloeomargaritales ord. nov.</title>
        <authorList>
            <person name="Moreira D."/>
            <person name="Tavera R."/>
            <person name="Benzerara K."/>
            <person name="Skouri-Panet F."/>
            <person name="Couradeau E."/>
            <person name="Gerard E."/>
            <person name="Loussert C."/>
            <person name="Novelo E."/>
            <person name="Zivanovic Y."/>
            <person name="Lopez-Garcia P."/>
        </authorList>
    </citation>
    <scope>NUCLEOTIDE SEQUENCE [LARGE SCALE GENOMIC DNA]</scope>
    <source>
        <strain evidence="2 3">D10</strain>
    </source>
</reference>
<evidence type="ECO:0000313" key="3">
    <source>
        <dbReference type="Proteomes" id="UP000180235"/>
    </source>
</evidence>
<protein>
    <submittedName>
        <fullName evidence="2">Protoheme ferro-lyase (Ferrochelatase)</fullName>
    </submittedName>
</protein>
<organism evidence="2 3">
    <name type="scientific">Gloeomargarita lithophora Alchichica-D10</name>
    <dbReference type="NCBI Taxonomy" id="1188229"/>
    <lineage>
        <taxon>Bacteria</taxon>
        <taxon>Bacillati</taxon>
        <taxon>Cyanobacteriota</taxon>
        <taxon>Cyanophyceae</taxon>
        <taxon>Gloeomargaritales</taxon>
        <taxon>Gloeomargaritaceae</taxon>
        <taxon>Gloeomargarita</taxon>
    </lineage>
</organism>
<dbReference type="EMBL" id="CP017675">
    <property type="protein sequence ID" value="APB33067.1"/>
    <property type="molecule type" value="Genomic_DNA"/>
</dbReference>
<dbReference type="Pfam" id="PF26394">
    <property type="entry name" value="Psb34"/>
    <property type="match status" value="1"/>
</dbReference>
<dbReference type="GO" id="GO:0016829">
    <property type="term" value="F:lyase activity"/>
    <property type="evidence" value="ECO:0007669"/>
    <property type="project" value="UniProtKB-KW"/>
</dbReference>
<dbReference type="AlphaFoldDB" id="A0A1J0AAV4"/>